<dbReference type="OMA" id="RWVSIAP"/>
<dbReference type="Pfam" id="PF00067">
    <property type="entry name" value="p450"/>
    <property type="match status" value="2"/>
</dbReference>
<feature type="compositionally biased region" description="Low complexity" evidence="15">
    <location>
        <begin position="491"/>
        <end position="507"/>
    </location>
</feature>
<dbReference type="Proteomes" id="UP000029665">
    <property type="component" value="Unassembled WGS sequence"/>
</dbReference>
<evidence type="ECO:0000256" key="12">
    <source>
        <dbReference type="ARBA" id="ARBA00023136"/>
    </source>
</evidence>
<keyword evidence="8" id="KW-1133">Transmembrane helix</keyword>
<dbReference type="InterPro" id="IPR002401">
    <property type="entry name" value="Cyt_P450_E_grp-I"/>
</dbReference>
<comment type="cofactor">
    <cofactor evidence="1 13">
        <name>heme</name>
        <dbReference type="ChEBI" id="CHEBI:30413"/>
    </cofactor>
</comment>
<protein>
    <recommendedName>
        <fullName evidence="18">Cytochrome P450</fullName>
    </recommendedName>
</protein>
<evidence type="ECO:0000256" key="2">
    <source>
        <dbReference type="ARBA" id="ARBA00004167"/>
    </source>
</evidence>
<dbReference type="GO" id="GO:0016020">
    <property type="term" value="C:membrane"/>
    <property type="evidence" value="ECO:0007669"/>
    <property type="project" value="UniProtKB-SubCell"/>
</dbReference>
<comment type="subcellular location">
    <subcellularLocation>
        <location evidence="2">Membrane</location>
        <topology evidence="2">Single-pass membrane protein</topology>
    </subcellularLocation>
</comment>
<dbReference type="PANTHER" id="PTHR46300:SF7">
    <property type="entry name" value="P450, PUTATIVE (EUROFUNG)-RELATED"/>
    <property type="match status" value="1"/>
</dbReference>
<keyword evidence="10 13" id="KW-0408">Iron</keyword>
<keyword evidence="7 13" id="KW-0479">Metal-binding</keyword>
<evidence type="ECO:0008006" key="18">
    <source>
        <dbReference type="Google" id="ProtNLM"/>
    </source>
</evidence>
<dbReference type="PROSITE" id="PS00086">
    <property type="entry name" value="CYTOCHROME_P450"/>
    <property type="match status" value="1"/>
</dbReference>
<dbReference type="HOGENOM" id="CLU_001570_2_3_1"/>
<evidence type="ECO:0000256" key="10">
    <source>
        <dbReference type="ARBA" id="ARBA00023004"/>
    </source>
</evidence>
<dbReference type="InterPro" id="IPR050364">
    <property type="entry name" value="Cytochrome_P450_fung"/>
</dbReference>
<evidence type="ECO:0000256" key="3">
    <source>
        <dbReference type="ARBA" id="ARBA00005179"/>
    </source>
</evidence>
<keyword evidence="6" id="KW-0812">Transmembrane</keyword>
<evidence type="ECO:0000256" key="15">
    <source>
        <dbReference type="SAM" id="MobiDB-lite"/>
    </source>
</evidence>
<dbReference type="InterPro" id="IPR017972">
    <property type="entry name" value="Cyt_P450_CS"/>
</dbReference>
<dbReference type="GO" id="GO:0004497">
    <property type="term" value="F:monooxygenase activity"/>
    <property type="evidence" value="ECO:0007669"/>
    <property type="project" value="UniProtKB-KW"/>
</dbReference>
<evidence type="ECO:0000256" key="11">
    <source>
        <dbReference type="ARBA" id="ARBA00023033"/>
    </source>
</evidence>
<dbReference type="EMBL" id="CCBP010000372">
    <property type="protein sequence ID" value="CDO76414.1"/>
    <property type="molecule type" value="Genomic_DNA"/>
</dbReference>
<evidence type="ECO:0000256" key="14">
    <source>
        <dbReference type="RuleBase" id="RU000461"/>
    </source>
</evidence>
<feature type="compositionally biased region" description="Polar residues" evidence="15">
    <location>
        <begin position="523"/>
        <end position="534"/>
    </location>
</feature>
<accession>A0A060SW28</accession>
<evidence type="ECO:0000256" key="8">
    <source>
        <dbReference type="ARBA" id="ARBA00022989"/>
    </source>
</evidence>
<keyword evidence="17" id="KW-1185">Reference proteome</keyword>
<dbReference type="SUPFAM" id="SSF48264">
    <property type="entry name" value="Cytochrome P450"/>
    <property type="match status" value="1"/>
</dbReference>
<keyword evidence="9 14" id="KW-0560">Oxidoreductase</keyword>
<evidence type="ECO:0000256" key="5">
    <source>
        <dbReference type="ARBA" id="ARBA00022617"/>
    </source>
</evidence>
<evidence type="ECO:0000256" key="9">
    <source>
        <dbReference type="ARBA" id="ARBA00023002"/>
    </source>
</evidence>
<dbReference type="GO" id="GO:0005506">
    <property type="term" value="F:iron ion binding"/>
    <property type="evidence" value="ECO:0007669"/>
    <property type="project" value="InterPro"/>
</dbReference>
<sequence>MASLLGRSKHLPPGPPGLPILGNLTQIPSTEQWVWFYNLSKKYGPVNTLHVLKTTIIVLNSHESIDALFNKKAAQYSSKPPRRMANLSDLTMTLPFMDPGEDFSTARKQFHEEVGATAVGAYNKEYEQSSRRFLRTLASDLQCSKLTEVIDDSLGHLFLKVSTGYEPKPTDTILAQMNNLAHFAADVLGDKYQKLDIMPFLCSLPTWAPVAGPMLKLGAKWKKQLHATADATVQLAKEGKMAGNDSVMFNLSAASGEKPMDDRSKMIAVTMNAGTSGRPASLHGRGRADVDLAFKRAQAEVDALLGGKRLPTMADRQALPYVDAVLSEVLRWVSIAPVIAREVTEDDHYNGYLIPKGATIMANNWAISRDESIFPEPEAFRPERFLNDAGTGLRKDILPPMEFAFGFGHRTCPGRYLADALLFSHLAYVLAVFDVSLPPAAEKAKRAADERMKVMSNGAACRVEDVYVTLSFRSDAAAELLRQADSAPASANSTTDGNANGTANGNAMPVPKGSPNGDATPVPNGTPNGAANSH</sequence>
<dbReference type="PANTHER" id="PTHR46300">
    <property type="entry name" value="P450, PUTATIVE (EUROFUNG)-RELATED-RELATED"/>
    <property type="match status" value="1"/>
</dbReference>
<keyword evidence="12" id="KW-0472">Membrane</keyword>
<reference evidence="16" key="1">
    <citation type="submission" date="2014-01" db="EMBL/GenBank/DDBJ databases">
        <title>The genome of the white-rot fungus Pycnoporus cinnabarinus: a basidiomycete model with a versatile arsenal for lignocellulosic biomass breakdown.</title>
        <authorList>
            <person name="Levasseur A."/>
            <person name="Lomascolo A."/>
            <person name="Ruiz-Duenas F.J."/>
            <person name="Uzan E."/>
            <person name="Piumi F."/>
            <person name="Kues U."/>
            <person name="Ram A.F.J."/>
            <person name="Murat C."/>
            <person name="Haon M."/>
            <person name="Benoit I."/>
            <person name="Arfi Y."/>
            <person name="Chevret D."/>
            <person name="Drula E."/>
            <person name="Kwon M.J."/>
            <person name="Gouret P."/>
            <person name="Lesage-Meessen L."/>
            <person name="Lombard V."/>
            <person name="Mariette J."/>
            <person name="Noirot C."/>
            <person name="Park J."/>
            <person name="Patyshakuliyeva A."/>
            <person name="Wieneger R.A.B."/>
            <person name="Wosten H.A.B."/>
            <person name="Martin F."/>
            <person name="Coutinho P.M."/>
            <person name="de Vries R."/>
            <person name="Martinez A.T."/>
            <person name="Klopp C."/>
            <person name="Pontarotti P."/>
            <person name="Henrissat B."/>
            <person name="Record E."/>
        </authorList>
    </citation>
    <scope>NUCLEOTIDE SEQUENCE [LARGE SCALE GENOMIC DNA]</scope>
    <source>
        <strain evidence="16">BRFM137</strain>
    </source>
</reference>
<keyword evidence="5 13" id="KW-0349">Heme</keyword>
<dbReference type="OrthoDB" id="1470350at2759"/>
<dbReference type="InterPro" id="IPR001128">
    <property type="entry name" value="Cyt_P450"/>
</dbReference>
<gene>
    <name evidence="16" type="ORF">BN946_scf184925.g1</name>
</gene>
<evidence type="ECO:0000313" key="17">
    <source>
        <dbReference type="Proteomes" id="UP000029665"/>
    </source>
</evidence>
<keyword evidence="11 14" id="KW-0503">Monooxygenase</keyword>
<dbReference type="GO" id="GO:0020037">
    <property type="term" value="F:heme binding"/>
    <property type="evidence" value="ECO:0007669"/>
    <property type="project" value="InterPro"/>
</dbReference>
<dbReference type="Gene3D" id="1.10.630.10">
    <property type="entry name" value="Cytochrome P450"/>
    <property type="match status" value="2"/>
</dbReference>
<proteinExistence type="inferred from homology"/>
<evidence type="ECO:0000256" key="4">
    <source>
        <dbReference type="ARBA" id="ARBA00010617"/>
    </source>
</evidence>
<feature type="region of interest" description="Disordered" evidence="15">
    <location>
        <begin position="487"/>
        <end position="534"/>
    </location>
</feature>
<dbReference type="STRING" id="5643.A0A060SW28"/>
<evidence type="ECO:0000256" key="7">
    <source>
        <dbReference type="ARBA" id="ARBA00022723"/>
    </source>
</evidence>
<evidence type="ECO:0000256" key="13">
    <source>
        <dbReference type="PIRSR" id="PIRSR602401-1"/>
    </source>
</evidence>
<comment type="similarity">
    <text evidence="4 14">Belongs to the cytochrome P450 family.</text>
</comment>
<comment type="caution">
    <text evidence="16">The sequence shown here is derived from an EMBL/GenBank/DDBJ whole genome shotgun (WGS) entry which is preliminary data.</text>
</comment>
<dbReference type="AlphaFoldDB" id="A0A060SW28"/>
<comment type="pathway">
    <text evidence="3">Secondary metabolite biosynthesis.</text>
</comment>
<name>A0A060SW28_PYCCI</name>
<dbReference type="GO" id="GO:0016705">
    <property type="term" value="F:oxidoreductase activity, acting on paired donors, with incorporation or reduction of molecular oxygen"/>
    <property type="evidence" value="ECO:0007669"/>
    <property type="project" value="InterPro"/>
</dbReference>
<evidence type="ECO:0000256" key="1">
    <source>
        <dbReference type="ARBA" id="ARBA00001971"/>
    </source>
</evidence>
<organism evidence="16 17">
    <name type="scientific">Pycnoporus cinnabarinus</name>
    <name type="common">Cinnabar-red polypore</name>
    <name type="synonym">Trametes cinnabarina</name>
    <dbReference type="NCBI Taxonomy" id="5643"/>
    <lineage>
        <taxon>Eukaryota</taxon>
        <taxon>Fungi</taxon>
        <taxon>Dikarya</taxon>
        <taxon>Basidiomycota</taxon>
        <taxon>Agaricomycotina</taxon>
        <taxon>Agaricomycetes</taxon>
        <taxon>Polyporales</taxon>
        <taxon>Polyporaceae</taxon>
        <taxon>Trametes</taxon>
    </lineage>
</organism>
<evidence type="ECO:0000313" key="16">
    <source>
        <dbReference type="EMBL" id="CDO76414.1"/>
    </source>
</evidence>
<dbReference type="InterPro" id="IPR036396">
    <property type="entry name" value="Cyt_P450_sf"/>
</dbReference>
<dbReference type="PRINTS" id="PR00463">
    <property type="entry name" value="EP450I"/>
</dbReference>
<feature type="binding site" description="axial binding residue" evidence="13">
    <location>
        <position position="412"/>
    </location>
    <ligand>
        <name>heme</name>
        <dbReference type="ChEBI" id="CHEBI:30413"/>
    </ligand>
    <ligandPart>
        <name>Fe</name>
        <dbReference type="ChEBI" id="CHEBI:18248"/>
    </ligandPart>
</feature>
<evidence type="ECO:0000256" key="6">
    <source>
        <dbReference type="ARBA" id="ARBA00022692"/>
    </source>
</evidence>